<comment type="caution">
    <text evidence="1">The sequence shown here is derived from an EMBL/GenBank/DDBJ whole genome shotgun (WGS) entry which is preliminary data.</text>
</comment>
<name>X0UKV4_9ZZZZ</name>
<gene>
    <name evidence="1" type="ORF">S01H1_41422</name>
</gene>
<dbReference type="EMBL" id="BARS01026274">
    <property type="protein sequence ID" value="GAF99916.1"/>
    <property type="molecule type" value="Genomic_DNA"/>
</dbReference>
<proteinExistence type="predicted"/>
<evidence type="ECO:0000313" key="1">
    <source>
        <dbReference type="EMBL" id="GAF99916.1"/>
    </source>
</evidence>
<dbReference type="AlphaFoldDB" id="X0UKV4"/>
<organism evidence="1">
    <name type="scientific">marine sediment metagenome</name>
    <dbReference type="NCBI Taxonomy" id="412755"/>
    <lineage>
        <taxon>unclassified sequences</taxon>
        <taxon>metagenomes</taxon>
        <taxon>ecological metagenomes</taxon>
    </lineage>
</organism>
<protein>
    <submittedName>
        <fullName evidence="1">Uncharacterized protein</fullName>
    </submittedName>
</protein>
<accession>X0UKV4</accession>
<sequence length="77" mass="9284">MDYEPTLMRIKKEGNSYIFYVMDDAGTWNPKYDIILKGDFDLELQLHPIIRPYKESWLRSLTKKLIRKVKYGQTQLE</sequence>
<reference evidence="1" key="1">
    <citation type="journal article" date="2014" name="Front. Microbiol.">
        <title>High frequency of phylogenetically diverse reductive dehalogenase-homologous genes in deep subseafloor sedimentary metagenomes.</title>
        <authorList>
            <person name="Kawai M."/>
            <person name="Futagami T."/>
            <person name="Toyoda A."/>
            <person name="Takaki Y."/>
            <person name="Nishi S."/>
            <person name="Hori S."/>
            <person name="Arai W."/>
            <person name="Tsubouchi T."/>
            <person name="Morono Y."/>
            <person name="Uchiyama I."/>
            <person name="Ito T."/>
            <person name="Fujiyama A."/>
            <person name="Inagaki F."/>
            <person name="Takami H."/>
        </authorList>
    </citation>
    <scope>NUCLEOTIDE SEQUENCE</scope>
    <source>
        <strain evidence="1">Expedition CK06-06</strain>
    </source>
</reference>